<name>A0ABU7PJ71_9ACTN</name>
<keyword evidence="4 5" id="KW-0326">Glycosidase</keyword>
<dbReference type="Gene3D" id="3.20.20.70">
    <property type="entry name" value="Aldolase class I"/>
    <property type="match status" value="1"/>
</dbReference>
<dbReference type="SUPFAM" id="SSF51445">
    <property type="entry name" value="(Trans)glycosidases"/>
    <property type="match status" value="1"/>
</dbReference>
<dbReference type="Pfam" id="PF00652">
    <property type="entry name" value="Ricin_B_lectin"/>
    <property type="match status" value="1"/>
</dbReference>
<dbReference type="PANTHER" id="PTHR11452:SF75">
    <property type="entry name" value="ALPHA-GALACTOSIDASE MEL1"/>
    <property type="match status" value="1"/>
</dbReference>
<dbReference type="CDD" id="cd14792">
    <property type="entry name" value="GH27"/>
    <property type="match status" value="1"/>
</dbReference>
<dbReference type="SUPFAM" id="SSF51011">
    <property type="entry name" value="Glycosyl hydrolase domain"/>
    <property type="match status" value="1"/>
</dbReference>
<dbReference type="Pfam" id="PF16499">
    <property type="entry name" value="Melibiase_2"/>
    <property type="match status" value="2"/>
</dbReference>
<comment type="similarity">
    <text evidence="1 5">Belongs to the glycosyl hydrolase 27 family.</text>
</comment>
<dbReference type="InterPro" id="IPR041233">
    <property type="entry name" value="Melibiase_C"/>
</dbReference>
<evidence type="ECO:0000256" key="2">
    <source>
        <dbReference type="ARBA" id="ARBA00022729"/>
    </source>
</evidence>
<dbReference type="Proteomes" id="UP001344658">
    <property type="component" value="Unassembled WGS sequence"/>
</dbReference>
<dbReference type="InterPro" id="IPR013780">
    <property type="entry name" value="Glyco_hydro_b"/>
</dbReference>
<dbReference type="PROSITE" id="PS50231">
    <property type="entry name" value="RICIN_B_LECTIN"/>
    <property type="match status" value="1"/>
</dbReference>
<dbReference type="SUPFAM" id="SSF50370">
    <property type="entry name" value="Ricin B-like lectins"/>
    <property type="match status" value="1"/>
</dbReference>
<dbReference type="PRINTS" id="PR00740">
    <property type="entry name" value="GLHYDRLASE27"/>
</dbReference>
<dbReference type="InterPro" id="IPR035992">
    <property type="entry name" value="Ricin_B-like_lectins"/>
</dbReference>
<evidence type="ECO:0000256" key="3">
    <source>
        <dbReference type="ARBA" id="ARBA00022801"/>
    </source>
</evidence>
<keyword evidence="5" id="KW-1015">Disulfide bond</keyword>
<dbReference type="PROSITE" id="PS51318">
    <property type="entry name" value="TAT"/>
    <property type="match status" value="1"/>
</dbReference>
<evidence type="ECO:0000313" key="8">
    <source>
        <dbReference type="EMBL" id="MEE4545871.1"/>
    </source>
</evidence>
<proteinExistence type="inferred from homology"/>
<evidence type="ECO:0000256" key="6">
    <source>
        <dbReference type="SAM" id="SignalP"/>
    </source>
</evidence>
<evidence type="ECO:0000256" key="4">
    <source>
        <dbReference type="ARBA" id="ARBA00023295"/>
    </source>
</evidence>
<dbReference type="EC" id="3.2.1.22" evidence="5"/>
<reference evidence="8 9" key="1">
    <citation type="submission" date="2023-12" db="EMBL/GenBank/DDBJ databases">
        <title>Streptomyces sp. V4-01.</title>
        <authorList>
            <person name="Somphong A."/>
            <person name="Phongsopitanun W."/>
        </authorList>
    </citation>
    <scope>NUCLEOTIDE SEQUENCE [LARGE SCALE GENOMIC DNA]</scope>
    <source>
        <strain evidence="8 9">V4-01</strain>
    </source>
</reference>
<dbReference type="EMBL" id="JAZEWV010000035">
    <property type="protein sequence ID" value="MEE4545871.1"/>
    <property type="molecule type" value="Genomic_DNA"/>
</dbReference>
<dbReference type="Gene3D" id="2.80.10.50">
    <property type="match status" value="2"/>
</dbReference>
<dbReference type="InterPro" id="IPR013785">
    <property type="entry name" value="Aldolase_TIM"/>
</dbReference>
<dbReference type="InterPro" id="IPR000772">
    <property type="entry name" value="Ricin_B_lectin"/>
</dbReference>
<evidence type="ECO:0000256" key="1">
    <source>
        <dbReference type="ARBA" id="ARBA00009743"/>
    </source>
</evidence>
<dbReference type="InterPro" id="IPR006311">
    <property type="entry name" value="TAT_signal"/>
</dbReference>
<dbReference type="SMART" id="SM00458">
    <property type="entry name" value="RICIN"/>
    <property type="match status" value="1"/>
</dbReference>
<dbReference type="Pfam" id="PF17801">
    <property type="entry name" value="Melibiase_C"/>
    <property type="match status" value="1"/>
</dbReference>
<sequence length="583" mass="60991">MRSRWMVLAAAAAVSLGLAAPQALAPKAQASDNGIAVNAPLMGWSGWGFLQRDPSAAKFKAQVDALVSSGLSGLGYVYANMDDFWYKCPGSQGPDVDAYGRWVTDTSLFPNSGSTDGMQVLADYVHSKGLKFGLYVTPGISAQAVSKKTQIKGTSYTADQIATSNSASNFNCKGMRTIDYSKAGAQDFIDSWADEFAGWGVDYLKLDGVGPGKTSDISAWSKALAQSGRPIALNLSASLSASSGPTWSSLANSWRIDGDIGASPKGYSFPLTSWTNVSRRFDDAAVAQPNGGEGGWNDLDSFGVGNGDDDGITGPERQTNMALWALASSQYMLGADLTHLDAGDKALLTNKRLIAIDQDGIPAARVVKSGNEQVFAKREKNGTWYVGVFNTDTSASHTFSLPLAQLGLTGSAKITDMINDDKPLGTVSTYTTSVAAGGVALISAVPTSGTGGTGELVSAASGRCVDTDGGNVYFLGTKEQIWDCNGGINQEFSLTSAGELRTMGATECLDVYQGSTSPGAKVELWNCDGSSAQTWTLNSDGTIVAQKSGLCLDVVGAKTANGTGLQLWTCNGASNQKWSRAYR</sequence>
<dbReference type="Gene3D" id="2.60.40.1180">
    <property type="entry name" value="Golgi alpha-mannosidase II"/>
    <property type="match status" value="1"/>
</dbReference>
<keyword evidence="3 5" id="KW-0378">Hydrolase</keyword>
<evidence type="ECO:0000313" key="9">
    <source>
        <dbReference type="Proteomes" id="UP001344658"/>
    </source>
</evidence>
<organism evidence="8 9">
    <name type="scientific">Actinacidiphila polyblastidii</name>
    <dbReference type="NCBI Taxonomy" id="3110430"/>
    <lineage>
        <taxon>Bacteria</taxon>
        <taxon>Bacillati</taxon>
        <taxon>Actinomycetota</taxon>
        <taxon>Actinomycetes</taxon>
        <taxon>Kitasatosporales</taxon>
        <taxon>Streptomycetaceae</taxon>
        <taxon>Actinacidiphila</taxon>
    </lineage>
</organism>
<comment type="caution">
    <text evidence="8">The sequence shown here is derived from an EMBL/GenBank/DDBJ whole genome shotgun (WGS) entry which is preliminary data.</text>
</comment>
<protein>
    <recommendedName>
        <fullName evidence="5">Alpha-galactosidase</fullName>
        <ecNumber evidence="5">3.2.1.22</ecNumber>
    </recommendedName>
    <alternativeName>
        <fullName evidence="5">Melibiase</fullName>
    </alternativeName>
</protein>
<dbReference type="RefSeq" id="WP_330799574.1">
    <property type="nucleotide sequence ID" value="NZ_JAZEWV010000035.1"/>
</dbReference>
<dbReference type="CDD" id="cd23418">
    <property type="entry name" value="beta-trefoil_Ricin_XLN-like"/>
    <property type="match status" value="1"/>
</dbReference>
<dbReference type="InterPro" id="IPR002241">
    <property type="entry name" value="Glyco_hydro_27"/>
</dbReference>
<feature type="chain" id="PRO_5045098695" description="Alpha-galactosidase" evidence="6">
    <location>
        <begin position="26"/>
        <end position="583"/>
    </location>
</feature>
<accession>A0ABU7PJ71</accession>
<dbReference type="PANTHER" id="PTHR11452">
    <property type="entry name" value="ALPHA-GALACTOSIDASE/ALPHA-N-ACETYLGALACTOSAMINIDASE"/>
    <property type="match status" value="1"/>
</dbReference>
<evidence type="ECO:0000259" key="7">
    <source>
        <dbReference type="SMART" id="SM00458"/>
    </source>
</evidence>
<comment type="catalytic activity">
    <reaction evidence="5">
        <text>Hydrolysis of terminal, non-reducing alpha-D-galactose residues in alpha-D-galactosides, including galactose oligosaccharides, galactomannans and galactolipids.</text>
        <dbReference type="EC" id="3.2.1.22"/>
    </reaction>
</comment>
<dbReference type="InterPro" id="IPR017853">
    <property type="entry name" value="GH"/>
</dbReference>
<keyword evidence="9" id="KW-1185">Reference proteome</keyword>
<evidence type="ECO:0000256" key="5">
    <source>
        <dbReference type="RuleBase" id="RU361168"/>
    </source>
</evidence>
<gene>
    <name evidence="8" type="ORF">V2S66_28365</name>
</gene>
<feature type="signal peptide" evidence="6">
    <location>
        <begin position="1"/>
        <end position="25"/>
    </location>
</feature>
<feature type="domain" description="Ricin B lectin" evidence="7">
    <location>
        <begin position="452"/>
        <end position="581"/>
    </location>
</feature>
<keyword evidence="2 6" id="KW-0732">Signal</keyword>